<feature type="region of interest" description="Disordered" evidence="7">
    <location>
        <begin position="87"/>
        <end position="106"/>
    </location>
</feature>
<dbReference type="Pfam" id="PF04147">
    <property type="entry name" value="Nop14"/>
    <property type="match status" value="1"/>
</dbReference>
<evidence type="ECO:0000256" key="1">
    <source>
        <dbReference type="ARBA" id="ARBA00004604"/>
    </source>
</evidence>
<dbReference type="OMA" id="LSRCAPY"/>
<dbReference type="STRING" id="80972.ENSAOCP00000027710"/>
<dbReference type="InterPro" id="IPR007276">
    <property type="entry name" value="Nop14"/>
</dbReference>
<dbReference type="PANTHER" id="PTHR23183">
    <property type="entry name" value="NOP14"/>
    <property type="match status" value="1"/>
</dbReference>
<dbReference type="GO" id="GO:0030692">
    <property type="term" value="C:Noc4p-Nop14p complex"/>
    <property type="evidence" value="ECO:0007669"/>
    <property type="project" value="TreeGrafter"/>
</dbReference>
<evidence type="ECO:0000256" key="5">
    <source>
        <dbReference type="ARBA" id="ARBA00023242"/>
    </source>
</evidence>
<comment type="function">
    <text evidence="6">Involved in nucleolar processing of pre-18S ribosomal RNA. Has a role in the nuclear export of 40S pre-ribosomal subunit to the cytoplasm.</text>
</comment>
<dbReference type="PANTHER" id="PTHR23183:SF0">
    <property type="entry name" value="NUCLEOLAR PROTEIN 14"/>
    <property type="match status" value="1"/>
</dbReference>
<evidence type="ECO:0000256" key="4">
    <source>
        <dbReference type="ARBA" id="ARBA00022552"/>
    </source>
</evidence>
<organism evidence="8 9">
    <name type="scientific">Amphiprion ocellaris</name>
    <name type="common">Clown anemonefish</name>
    <dbReference type="NCBI Taxonomy" id="80972"/>
    <lineage>
        <taxon>Eukaryota</taxon>
        <taxon>Metazoa</taxon>
        <taxon>Chordata</taxon>
        <taxon>Craniata</taxon>
        <taxon>Vertebrata</taxon>
        <taxon>Euteleostomi</taxon>
        <taxon>Actinopterygii</taxon>
        <taxon>Neopterygii</taxon>
        <taxon>Teleostei</taxon>
        <taxon>Neoteleostei</taxon>
        <taxon>Acanthomorphata</taxon>
        <taxon>Ovalentaria</taxon>
        <taxon>Pomacentridae</taxon>
        <taxon>Amphiprion</taxon>
    </lineage>
</organism>
<evidence type="ECO:0000256" key="6">
    <source>
        <dbReference type="ARBA" id="ARBA00024695"/>
    </source>
</evidence>
<dbReference type="Proteomes" id="UP001501940">
    <property type="component" value="Chromosome 8"/>
</dbReference>
<keyword evidence="4" id="KW-0698">rRNA processing</keyword>
<keyword evidence="5" id="KW-0539">Nucleus</keyword>
<comment type="subcellular location">
    <subcellularLocation>
        <location evidence="1">Nucleus</location>
        <location evidence="1">Nucleolus</location>
    </subcellularLocation>
</comment>
<reference evidence="8" key="2">
    <citation type="submission" date="2025-08" db="UniProtKB">
        <authorList>
            <consortium name="Ensembl"/>
        </authorList>
    </citation>
    <scope>IDENTIFICATION</scope>
</reference>
<proteinExistence type="inferred from homology"/>
<reference evidence="8 9" key="1">
    <citation type="submission" date="2022-01" db="EMBL/GenBank/DDBJ databases">
        <title>A chromosome-scale genome assembly of the false clownfish, Amphiprion ocellaris.</title>
        <authorList>
            <person name="Ryu T."/>
        </authorList>
    </citation>
    <scope>NUCLEOTIDE SEQUENCE [LARGE SCALE GENOMIC DNA]</scope>
</reference>
<dbReference type="GO" id="GO:0030490">
    <property type="term" value="P:maturation of SSU-rRNA"/>
    <property type="evidence" value="ECO:0007669"/>
    <property type="project" value="TreeGrafter"/>
</dbReference>
<name>A0A3Q1CKV5_AMPOC</name>
<dbReference type="Ensembl" id="ENSAOCT00000020110.2">
    <property type="protein sequence ID" value="ENSAOCP00000027710.2"/>
    <property type="gene ID" value="ENSAOCG00000016859.2"/>
</dbReference>
<dbReference type="AlphaFoldDB" id="A0A3Q1CKV5"/>
<feature type="compositionally biased region" description="Basic and acidic residues" evidence="7">
    <location>
        <begin position="87"/>
        <end position="97"/>
    </location>
</feature>
<evidence type="ECO:0000256" key="7">
    <source>
        <dbReference type="SAM" id="MobiDB-lite"/>
    </source>
</evidence>
<evidence type="ECO:0000313" key="8">
    <source>
        <dbReference type="Ensembl" id="ENSAOCP00000027710.2"/>
    </source>
</evidence>
<protein>
    <submittedName>
        <fullName evidence="8">Uncharacterized protein</fullName>
    </submittedName>
</protein>
<sequence length="138" mass="16060">CSMLAKQISVASRNFRKTSKLAVKINRKKFDVLSRKSKHDVGLSVVSRSKAITKRKETCLKEYKQKNQYDTKMAPEDKILQRFTMERQQTHEKKDKLNEEDECTPTAGKIQMRRIQNARKNAPVDTPYFSIALCSYTK</sequence>
<keyword evidence="3" id="KW-0690">Ribosome biogenesis</keyword>
<dbReference type="GO" id="GO:0032040">
    <property type="term" value="C:small-subunit processome"/>
    <property type="evidence" value="ECO:0007669"/>
    <property type="project" value="InterPro"/>
</dbReference>
<comment type="similarity">
    <text evidence="2">Belongs to the NOP14 family.</text>
</comment>
<keyword evidence="9" id="KW-1185">Reference proteome</keyword>
<accession>A0A3Q1CKV5</accession>
<evidence type="ECO:0000313" key="9">
    <source>
        <dbReference type="Proteomes" id="UP001501940"/>
    </source>
</evidence>
<gene>
    <name evidence="8" type="primary">NOP16</name>
</gene>
<evidence type="ECO:0000256" key="3">
    <source>
        <dbReference type="ARBA" id="ARBA00022517"/>
    </source>
</evidence>
<reference evidence="8" key="3">
    <citation type="submission" date="2025-09" db="UniProtKB">
        <authorList>
            <consortium name="Ensembl"/>
        </authorList>
    </citation>
    <scope>IDENTIFICATION</scope>
</reference>
<dbReference type="GeneTree" id="ENSGT00940000181842"/>
<evidence type="ECO:0000256" key="2">
    <source>
        <dbReference type="ARBA" id="ARBA00007466"/>
    </source>
</evidence>